<dbReference type="PANTHER" id="PTHR24413">
    <property type="entry name" value="SPECKLE-TYPE POZ PROTEIN"/>
    <property type="match status" value="1"/>
</dbReference>
<dbReference type="CDD" id="cd18186">
    <property type="entry name" value="BTB_POZ_ZBTB_KLHL-like"/>
    <property type="match status" value="1"/>
</dbReference>
<gene>
    <name evidence="2" type="ORF">MENT_LOCUS33385</name>
</gene>
<dbReference type="SUPFAM" id="SSF54695">
    <property type="entry name" value="POZ domain"/>
    <property type="match status" value="1"/>
</dbReference>
<name>A0A6V7W274_MELEN</name>
<evidence type="ECO:0000313" key="2">
    <source>
        <dbReference type="EMBL" id="CAD2181250.1"/>
    </source>
</evidence>
<reference evidence="2 3" key="1">
    <citation type="submission" date="2020-08" db="EMBL/GenBank/DDBJ databases">
        <authorList>
            <person name="Koutsovoulos G."/>
            <person name="Danchin GJ E."/>
        </authorList>
    </citation>
    <scope>NUCLEOTIDE SEQUENCE [LARGE SCALE GENOMIC DNA]</scope>
</reference>
<sequence length="290" mass="33397">METISSKFVWHVPDLKQTREGLPKCRFLHLASERFYNTNFPGVGWELHLQLSQGSEYTFVWLCQVGPNTINALVNTKYKIYATTGLSNTYIIDIVKSTYKFENQERMGYTSFSLNNAVQYNGSLFLHLEVEANCHNLTIDLQENFRNMFEKEIFTDFVIKVGDVLIKTHRCILAQNSEVFQKMLEQNGMIEAQNGVLTISDTSIESVRAMLEFFYTGQINNAILESHAEEIFAIAHKYEVDKLKYACEHFMTSKIDGENIVKYCNIISLYGAPILEKCIKNIFEPKNGKM</sequence>
<accession>A0A6V7W274</accession>
<dbReference type="OrthoDB" id="684045at2759"/>
<dbReference type="PROSITE" id="PS50097">
    <property type="entry name" value="BTB"/>
    <property type="match status" value="1"/>
</dbReference>
<evidence type="ECO:0000259" key="1">
    <source>
        <dbReference type="PROSITE" id="PS50097"/>
    </source>
</evidence>
<comment type="caution">
    <text evidence="2">The sequence shown here is derived from an EMBL/GenBank/DDBJ whole genome shotgun (WGS) entry which is preliminary data.</text>
</comment>
<proteinExistence type="predicted"/>
<evidence type="ECO:0000313" key="3">
    <source>
        <dbReference type="Proteomes" id="UP000580250"/>
    </source>
</evidence>
<dbReference type="Proteomes" id="UP000580250">
    <property type="component" value="Unassembled WGS sequence"/>
</dbReference>
<organism evidence="2 3">
    <name type="scientific">Meloidogyne enterolobii</name>
    <name type="common">Root-knot nematode worm</name>
    <name type="synonym">Meloidogyne mayaguensis</name>
    <dbReference type="NCBI Taxonomy" id="390850"/>
    <lineage>
        <taxon>Eukaryota</taxon>
        <taxon>Metazoa</taxon>
        <taxon>Ecdysozoa</taxon>
        <taxon>Nematoda</taxon>
        <taxon>Chromadorea</taxon>
        <taxon>Rhabditida</taxon>
        <taxon>Tylenchina</taxon>
        <taxon>Tylenchomorpha</taxon>
        <taxon>Tylenchoidea</taxon>
        <taxon>Meloidogynidae</taxon>
        <taxon>Meloidogyninae</taxon>
        <taxon>Meloidogyne</taxon>
    </lineage>
</organism>
<dbReference type="InterPro" id="IPR011333">
    <property type="entry name" value="SKP1/BTB/POZ_sf"/>
</dbReference>
<dbReference type="Pfam" id="PF00651">
    <property type="entry name" value="BTB"/>
    <property type="match status" value="1"/>
</dbReference>
<dbReference type="Gene3D" id="3.30.710.10">
    <property type="entry name" value="Potassium Channel Kv1.1, Chain A"/>
    <property type="match status" value="1"/>
</dbReference>
<protein>
    <recommendedName>
        <fullName evidence="1">BTB domain-containing protein</fullName>
    </recommendedName>
</protein>
<dbReference type="AlphaFoldDB" id="A0A6V7W274"/>
<dbReference type="InterPro" id="IPR000210">
    <property type="entry name" value="BTB/POZ_dom"/>
</dbReference>
<dbReference type="SMART" id="SM00225">
    <property type="entry name" value="BTB"/>
    <property type="match status" value="1"/>
</dbReference>
<feature type="domain" description="BTB" evidence="1">
    <location>
        <begin position="155"/>
        <end position="223"/>
    </location>
</feature>
<dbReference type="EMBL" id="CAJEWN010000395">
    <property type="protein sequence ID" value="CAD2181250.1"/>
    <property type="molecule type" value="Genomic_DNA"/>
</dbReference>